<dbReference type="PANTHER" id="PTHR10302:SF27">
    <property type="entry name" value="SINGLE-STRANDED DNA-BINDING PROTEIN"/>
    <property type="match status" value="1"/>
</dbReference>
<dbReference type="PROSITE" id="PS50935">
    <property type="entry name" value="SSB"/>
    <property type="match status" value="1"/>
</dbReference>
<protein>
    <recommendedName>
        <fullName evidence="2 3">Single-stranded DNA-binding protein</fullName>
        <shortName evidence="2">SSB</shortName>
    </recommendedName>
</protein>
<evidence type="ECO:0000313" key="5">
    <source>
        <dbReference type="EMBL" id="MFD1151420.1"/>
    </source>
</evidence>
<evidence type="ECO:0000256" key="4">
    <source>
        <dbReference type="SAM" id="MobiDB-lite"/>
    </source>
</evidence>
<dbReference type="EMBL" id="JBHTLK010000236">
    <property type="protein sequence ID" value="MFD1151420.1"/>
    <property type="molecule type" value="Genomic_DNA"/>
</dbReference>
<keyword evidence="6" id="KW-1185">Reference proteome</keyword>
<evidence type="ECO:0000313" key="6">
    <source>
        <dbReference type="Proteomes" id="UP001597168"/>
    </source>
</evidence>
<gene>
    <name evidence="5" type="primary">ssb</name>
    <name evidence="5" type="ORF">ACFQ3T_30180</name>
</gene>
<dbReference type="PANTHER" id="PTHR10302">
    <property type="entry name" value="SINGLE-STRANDED DNA-BINDING PROTEIN"/>
    <property type="match status" value="1"/>
</dbReference>
<proteinExistence type="inferred from homology"/>
<dbReference type="CDD" id="cd04496">
    <property type="entry name" value="SSB_OBF"/>
    <property type="match status" value="1"/>
</dbReference>
<dbReference type="NCBIfam" id="TIGR00621">
    <property type="entry name" value="ssb"/>
    <property type="match status" value="1"/>
</dbReference>
<evidence type="ECO:0000256" key="2">
    <source>
        <dbReference type="HAMAP-Rule" id="MF_00984"/>
    </source>
</evidence>
<keyword evidence="1 2" id="KW-0238">DNA-binding</keyword>
<comment type="subunit">
    <text evidence="2">Homotetramer.</text>
</comment>
<accession>A0ABW3R396</accession>
<dbReference type="HAMAP" id="MF_00984">
    <property type="entry name" value="SSB"/>
    <property type="match status" value="1"/>
</dbReference>
<comment type="caution">
    <text evidence="2">Lacks conserved residue(s) required for the propagation of feature annotation.</text>
</comment>
<evidence type="ECO:0000256" key="1">
    <source>
        <dbReference type="ARBA" id="ARBA00023125"/>
    </source>
</evidence>
<dbReference type="RefSeq" id="WP_380728408.1">
    <property type="nucleotide sequence ID" value="NZ_JBHTLK010000236.1"/>
</dbReference>
<comment type="caution">
    <text evidence="5">The sequence shown here is derived from an EMBL/GenBank/DDBJ whole genome shotgun (WGS) entry which is preliminary data.</text>
</comment>
<reference evidence="6" key="1">
    <citation type="journal article" date="2019" name="Int. J. Syst. Evol. Microbiol.">
        <title>The Global Catalogue of Microorganisms (GCM) 10K type strain sequencing project: providing services to taxonomists for standard genome sequencing and annotation.</title>
        <authorList>
            <consortium name="The Broad Institute Genomics Platform"/>
            <consortium name="The Broad Institute Genome Sequencing Center for Infectious Disease"/>
            <person name="Wu L."/>
            <person name="Ma J."/>
        </authorList>
    </citation>
    <scope>NUCLEOTIDE SEQUENCE [LARGE SCALE GENOMIC DNA]</scope>
    <source>
        <strain evidence="6">CCUG 60214</strain>
    </source>
</reference>
<dbReference type="Pfam" id="PF00436">
    <property type="entry name" value="SSB"/>
    <property type="match status" value="1"/>
</dbReference>
<dbReference type="GO" id="GO:0003677">
    <property type="term" value="F:DNA binding"/>
    <property type="evidence" value="ECO:0007669"/>
    <property type="project" value="UniProtKB-KW"/>
</dbReference>
<dbReference type="InterPro" id="IPR012340">
    <property type="entry name" value="NA-bd_OB-fold"/>
</dbReference>
<dbReference type="Proteomes" id="UP001597168">
    <property type="component" value="Unassembled WGS sequence"/>
</dbReference>
<name>A0ABW3R396_9PSEU</name>
<dbReference type="SUPFAM" id="SSF50249">
    <property type="entry name" value="Nucleic acid-binding proteins"/>
    <property type="match status" value="1"/>
</dbReference>
<organism evidence="5 6">
    <name type="scientific">Saccharothrix hoggarensis</name>
    <dbReference type="NCBI Taxonomy" id="913853"/>
    <lineage>
        <taxon>Bacteria</taxon>
        <taxon>Bacillati</taxon>
        <taxon>Actinomycetota</taxon>
        <taxon>Actinomycetes</taxon>
        <taxon>Pseudonocardiales</taxon>
        <taxon>Pseudonocardiaceae</taxon>
        <taxon>Saccharothrix</taxon>
    </lineage>
</organism>
<evidence type="ECO:0000256" key="3">
    <source>
        <dbReference type="RuleBase" id="RU000524"/>
    </source>
</evidence>
<feature type="region of interest" description="Disordered" evidence="4">
    <location>
        <begin position="121"/>
        <end position="149"/>
    </location>
</feature>
<sequence length="149" mass="16148">MAGLPEVTVAGTLTGDPELRYTQSGIPVCNFTVAANDRRYDQQQGRWIDGDATFLRCTLWRQPAENLAESLNKGARVLVTGTLRQRSYDTPDGEKRTVMELDVAEVGASLRWATAKLAKAARTSVPAPSDSAWDTRPAATNPGGDQPPF</sequence>
<dbReference type="InterPro" id="IPR000424">
    <property type="entry name" value="Primosome_PriB/ssb"/>
</dbReference>
<dbReference type="InterPro" id="IPR011344">
    <property type="entry name" value="ssDNA-bd"/>
</dbReference>
<dbReference type="Gene3D" id="2.40.50.140">
    <property type="entry name" value="Nucleic acid-binding proteins"/>
    <property type="match status" value="1"/>
</dbReference>